<dbReference type="SMART" id="SM00640">
    <property type="entry name" value="Glyco_32"/>
    <property type="match status" value="1"/>
</dbReference>
<dbReference type="SUPFAM" id="SSF75005">
    <property type="entry name" value="Arabinanase/levansucrase/invertase"/>
    <property type="match status" value="1"/>
</dbReference>
<dbReference type="SUPFAM" id="SSF49899">
    <property type="entry name" value="Concanavalin A-like lectins/glucanases"/>
    <property type="match status" value="1"/>
</dbReference>
<accession>A0ABR2CLB6</accession>
<dbReference type="EMBL" id="JBBPBM010000049">
    <property type="protein sequence ID" value="KAK8520344.1"/>
    <property type="molecule type" value="Genomic_DNA"/>
</dbReference>
<comment type="similarity">
    <text evidence="1 4">Belongs to the glycosyl hydrolase 32 family.</text>
</comment>
<gene>
    <name evidence="7" type="ORF">V6N12_004287</name>
</gene>
<feature type="domain" description="Glycosyl hydrolase family 32 N-terminal" evidence="5">
    <location>
        <begin position="86"/>
        <end position="399"/>
    </location>
</feature>
<comment type="caution">
    <text evidence="7">The sequence shown here is derived from an EMBL/GenBank/DDBJ whole genome shotgun (WGS) entry which is preliminary data.</text>
</comment>
<dbReference type="CDD" id="cd18624">
    <property type="entry name" value="GH32_Fruct1-like"/>
    <property type="match status" value="1"/>
</dbReference>
<evidence type="ECO:0000256" key="1">
    <source>
        <dbReference type="ARBA" id="ARBA00009902"/>
    </source>
</evidence>
<evidence type="ECO:0000256" key="2">
    <source>
        <dbReference type="ARBA" id="ARBA00022801"/>
    </source>
</evidence>
<dbReference type="Proteomes" id="UP001472677">
    <property type="component" value="Unassembled WGS sequence"/>
</dbReference>
<dbReference type="Gene3D" id="2.115.10.20">
    <property type="entry name" value="Glycosyl hydrolase domain, family 43"/>
    <property type="match status" value="1"/>
</dbReference>
<dbReference type="InterPro" id="IPR013320">
    <property type="entry name" value="ConA-like_dom_sf"/>
</dbReference>
<evidence type="ECO:0000313" key="7">
    <source>
        <dbReference type="EMBL" id="KAK8520344.1"/>
    </source>
</evidence>
<proteinExistence type="inferred from homology"/>
<dbReference type="InterPro" id="IPR023296">
    <property type="entry name" value="Glyco_hydro_beta-prop_sf"/>
</dbReference>
<dbReference type="InterPro" id="IPR001362">
    <property type="entry name" value="Glyco_hydro_32"/>
</dbReference>
<evidence type="ECO:0000256" key="3">
    <source>
        <dbReference type="ARBA" id="ARBA00023295"/>
    </source>
</evidence>
<dbReference type="Pfam" id="PF08244">
    <property type="entry name" value="Glyco_hydro_32C"/>
    <property type="match status" value="1"/>
</dbReference>
<keyword evidence="8" id="KW-1185">Reference proteome</keyword>
<keyword evidence="3 4" id="KW-0326">Glycosidase</keyword>
<dbReference type="InterPro" id="IPR013189">
    <property type="entry name" value="Glyco_hydro_32_C"/>
</dbReference>
<keyword evidence="2 4" id="KW-0378">Hydrolase</keyword>
<dbReference type="InterPro" id="IPR050551">
    <property type="entry name" value="Fructan_Metab_Enzymes"/>
</dbReference>
<feature type="domain" description="Glycosyl hydrolase family 32 C-terminal" evidence="6">
    <location>
        <begin position="402"/>
        <end position="595"/>
    </location>
</feature>
<name>A0ABR2CLB6_9ROSI</name>
<reference evidence="7 8" key="1">
    <citation type="journal article" date="2024" name="G3 (Bethesda)">
        <title>Genome assembly of Hibiscus sabdariffa L. provides insights into metabolisms of medicinal natural products.</title>
        <authorList>
            <person name="Kim T."/>
        </authorList>
    </citation>
    <scope>NUCLEOTIDE SEQUENCE [LARGE SCALE GENOMIC DNA]</scope>
    <source>
        <strain evidence="7">TK-2024</strain>
        <tissue evidence="7">Old leaves</tissue>
    </source>
</reference>
<evidence type="ECO:0000259" key="5">
    <source>
        <dbReference type="Pfam" id="PF00251"/>
    </source>
</evidence>
<dbReference type="InterPro" id="IPR013148">
    <property type="entry name" value="Glyco_hydro_32_N"/>
</dbReference>
<dbReference type="PANTHER" id="PTHR31953">
    <property type="entry name" value="BETA-FRUCTOFURANOSIDASE, INSOLUBLE ISOENZYME CWINV1-RELATED"/>
    <property type="match status" value="1"/>
</dbReference>
<evidence type="ECO:0000313" key="8">
    <source>
        <dbReference type="Proteomes" id="UP001472677"/>
    </source>
</evidence>
<evidence type="ECO:0000256" key="4">
    <source>
        <dbReference type="RuleBase" id="RU362110"/>
    </source>
</evidence>
<evidence type="ECO:0000259" key="6">
    <source>
        <dbReference type="Pfam" id="PF08244"/>
    </source>
</evidence>
<organism evidence="7 8">
    <name type="scientific">Hibiscus sabdariffa</name>
    <name type="common">roselle</name>
    <dbReference type="NCBI Taxonomy" id="183260"/>
    <lineage>
        <taxon>Eukaryota</taxon>
        <taxon>Viridiplantae</taxon>
        <taxon>Streptophyta</taxon>
        <taxon>Embryophyta</taxon>
        <taxon>Tracheophyta</taxon>
        <taxon>Spermatophyta</taxon>
        <taxon>Magnoliopsida</taxon>
        <taxon>eudicotyledons</taxon>
        <taxon>Gunneridae</taxon>
        <taxon>Pentapetalae</taxon>
        <taxon>rosids</taxon>
        <taxon>malvids</taxon>
        <taxon>Malvales</taxon>
        <taxon>Malvaceae</taxon>
        <taxon>Malvoideae</taxon>
        <taxon>Hibiscus</taxon>
    </lineage>
</organism>
<sequence>MKSLYLNGALIDLDLQTVALGSYQFLRGQNMDKSLLLFVGFSCFLLINGVEAEDYGYPTEPDSTRLQSFQSLVPEEEEQPYRTAYHFQPPKNWLNGPMYYKGVYHLFYQHNPHGALFGDGMVWAHSASYDLINWFSLDHALTPSEPFDALNCWSGSATILPGDKPVILYTGVDANRNQVQNLATPKNPSDPLLIEWVKYSGNPLMTPPNGVDGDNFRDPSTAWQGSDGTWKVVIGSYSNNQGTAILYQSKDFVNWTMHQDPLYSTSKTDMWECPDFFPVSINSTNGVDTSVANPSVRHVMKASVYPRDYYIMGTYDTEQDRFHPDTDLTGTSSDLRIDYGKFYASKTFFDSKKNRRILFAWVNESDSSEDDIQKGWSGLQAIPRQIWLDRTGKQLVQWPVEELNSLRDNQVNVNGKQLESGSVFEVSGITASQADIEIMFELPELEEAEFMDTSLVDPQLICDRQDSSVTGKYGPFGLLALATKDLTQRTAIFFRVFRGDKGYVVLMCSDQKRSSLRNNLDKTTYGAFVDIDPRREMVSLRTLIDHSIIENFGGKGRTSITTRVYPKLAINDEAHLFAFNNGTLGVTISSLHAWSMNKAQVNSRGSLENTESS</sequence>
<protein>
    <submittedName>
        <fullName evidence="7">Uncharacterized protein</fullName>
    </submittedName>
</protein>
<dbReference type="Pfam" id="PF00251">
    <property type="entry name" value="Glyco_hydro_32N"/>
    <property type="match status" value="1"/>
</dbReference>
<dbReference type="Gene3D" id="2.60.120.560">
    <property type="entry name" value="Exo-inulinase, domain 1"/>
    <property type="match status" value="1"/>
</dbReference>